<reference evidence="2 3" key="1">
    <citation type="submission" date="2018-05" db="EMBL/GenBank/DDBJ databases">
        <title>genome sequencing of Nitrosopumilus sp. NM25.</title>
        <authorList>
            <person name="Mori K."/>
            <person name="Nakagawa T."/>
        </authorList>
    </citation>
    <scope>NUCLEOTIDE SEQUENCE [LARGE SCALE GENOMIC DNA]</scope>
    <source>
        <strain evidence="2 3">NM25</strain>
    </source>
</reference>
<protein>
    <recommendedName>
        <fullName evidence="4">Proteasome assembly chaperone family protein</fullName>
    </recommendedName>
</protein>
<evidence type="ECO:0000256" key="1">
    <source>
        <dbReference type="SAM" id="Coils"/>
    </source>
</evidence>
<evidence type="ECO:0000313" key="2">
    <source>
        <dbReference type="EMBL" id="GBH33449.1"/>
    </source>
</evidence>
<keyword evidence="3" id="KW-1185">Reference proteome</keyword>
<dbReference type="OrthoDB" id="35908at2157"/>
<evidence type="ECO:0000313" key="3">
    <source>
        <dbReference type="Proteomes" id="UP000245829"/>
    </source>
</evidence>
<dbReference type="RefSeq" id="WP_109876102.1">
    <property type="nucleotide sequence ID" value="NZ_AP026695.1"/>
</dbReference>
<dbReference type="InterPro" id="IPR019151">
    <property type="entry name" value="Proteasome_assmbl_chaperone_2"/>
</dbReference>
<dbReference type="Proteomes" id="UP000245829">
    <property type="component" value="Unassembled WGS sequence"/>
</dbReference>
<dbReference type="AlphaFoldDB" id="A0A2S2KP88"/>
<dbReference type="PANTHER" id="PTHR35610:SF3">
    <property type="entry name" value="PROTEASOME ASSEMBLY CHAPERONE FAMILY PROTEIN"/>
    <property type="match status" value="1"/>
</dbReference>
<keyword evidence="1" id="KW-0175">Coiled coil</keyword>
<name>A0A2S2KP88_9ARCH</name>
<dbReference type="SUPFAM" id="SSF159659">
    <property type="entry name" value="Cgl1923-like"/>
    <property type="match status" value="1"/>
</dbReference>
<accession>A0A2S2KP88</accession>
<comment type="caution">
    <text evidence="2">The sequence shown here is derived from an EMBL/GenBank/DDBJ whole genome shotgun (WGS) entry which is preliminary data.</text>
</comment>
<dbReference type="GeneID" id="76209574"/>
<gene>
    <name evidence="2" type="ORF">NZNM25_02400</name>
</gene>
<proteinExistence type="predicted"/>
<dbReference type="PANTHER" id="PTHR35610">
    <property type="entry name" value="3-ISOPROPYLMALATE DEHYDRATASE-RELATED"/>
    <property type="match status" value="1"/>
</dbReference>
<organism evidence="2 3">
    <name type="scientific">Nitrosopumilus zosterae</name>
    <dbReference type="NCBI Taxonomy" id="718286"/>
    <lineage>
        <taxon>Archaea</taxon>
        <taxon>Nitrososphaerota</taxon>
        <taxon>Nitrososphaeria</taxon>
        <taxon>Nitrosopumilales</taxon>
        <taxon>Nitrosopumilaceae</taxon>
        <taxon>Nitrosopumilus</taxon>
    </lineage>
</organism>
<feature type="coiled-coil region" evidence="1">
    <location>
        <begin position="207"/>
        <end position="234"/>
    </location>
</feature>
<sequence>MLPEIKIREIIPINLEGGYLIDGFPSVGFSSAIASESMINTSNFELAGTIDSESFPPISIIKNKIPNFPTRIFVNESLKVGIFLSYFTLEESLHRVTANAMLEWAKKHKIELIVSSVAIKNPKGNEEMIGIGSTESAREKIKDAGLKVLEHGTVPGIPGILLNEGSMKKQDVIVIIFHTDGQGPDFKSSANLCLAMSKLIPGASCNIPSLQKEAEKAEEMIKEAQEESKHLKDYMYR</sequence>
<evidence type="ECO:0008006" key="4">
    <source>
        <dbReference type="Google" id="ProtNLM"/>
    </source>
</evidence>
<dbReference type="Gene3D" id="3.40.50.10900">
    <property type="entry name" value="PAC-like subunit"/>
    <property type="match status" value="1"/>
</dbReference>
<dbReference type="InterPro" id="IPR038389">
    <property type="entry name" value="PSMG2_sf"/>
</dbReference>
<dbReference type="EMBL" id="BGKI01000001">
    <property type="protein sequence ID" value="GBH33449.1"/>
    <property type="molecule type" value="Genomic_DNA"/>
</dbReference>
<dbReference type="Pfam" id="PF09754">
    <property type="entry name" value="PAC2"/>
    <property type="match status" value="1"/>
</dbReference>